<dbReference type="Pfam" id="PF02518">
    <property type="entry name" value="HATPase_c"/>
    <property type="match status" value="1"/>
</dbReference>
<evidence type="ECO:0000313" key="9">
    <source>
        <dbReference type="EMBL" id="GAA4428994.1"/>
    </source>
</evidence>
<dbReference type="InterPro" id="IPR005467">
    <property type="entry name" value="His_kinase_dom"/>
</dbReference>
<dbReference type="PANTHER" id="PTHR43711:SF31">
    <property type="entry name" value="HISTIDINE KINASE"/>
    <property type="match status" value="1"/>
</dbReference>
<gene>
    <name evidence="9" type="ORF">GCM10023188_13840</name>
</gene>
<keyword evidence="7" id="KW-0175">Coiled coil</keyword>
<keyword evidence="4" id="KW-0808">Transferase</keyword>
<dbReference type="SMART" id="SM00388">
    <property type="entry name" value="HisKA"/>
    <property type="match status" value="1"/>
</dbReference>
<protein>
    <recommendedName>
        <fullName evidence="2">histidine kinase</fullName>
        <ecNumber evidence="2">2.7.13.3</ecNumber>
    </recommendedName>
</protein>
<dbReference type="InterPro" id="IPR036097">
    <property type="entry name" value="HisK_dim/P_sf"/>
</dbReference>
<evidence type="ECO:0000256" key="6">
    <source>
        <dbReference type="ARBA" id="ARBA00023012"/>
    </source>
</evidence>
<dbReference type="EMBL" id="BAABHC010000005">
    <property type="protein sequence ID" value="GAA4428994.1"/>
    <property type="molecule type" value="Genomic_DNA"/>
</dbReference>
<evidence type="ECO:0000256" key="4">
    <source>
        <dbReference type="ARBA" id="ARBA00022679"/>
    </source>
</evidence>
<dbReference type="SUPFAM" id="SSF55874">
    <property type="entry name" value="ATPase domain of HSP90 chaperone/DNA topoisomerase II/histidine kinase"/>
    <property type="match status" value="2"/>
</dbReference>
<dbReference type="PROSITE" id="PS50109">
    <property type="entry name" value="HIS_KIN"/>
    <property type="match status" value="1"/>
</dbReference>
<evidence type="ECO:0000259" key="8">
    <source>
        <dbReference type="PROSITE" id="PS50109"/>
    </source>
</evidence>
<proteinExistence type="predicted"/>
<organism evidence="9 10">
    <name type="scientific">Pontibacter saemangeumensis</name>
    <dbReference type="NCBI Taxonomy" id="1084525"/>
    <lineage>
        <taxon>Bacteria</taxon>
        <taxon>Pseudomonadati</taxon>
        <taxon>Bacteroidota</taxon>
        <taxon>Cytophagia</taxon>
        <taxon>Cytophagales</taxon>
        <taxon>Hymenobacteraceae</taxon>
        <taxon>Pontibacter</taxon>
    </lineage>
</organism>
<evidence type="ECO:0000256" key="3">
    <source>
        <dbReference type="ARBA" id="ARBA00022553"/>
    </source>
</evidence>
<dbReference type="SUPFAM" id="SSF47384">
    <property type="entry name" value="Homodimeric domain of signal transducing histidine kinase"/>
    <property type="match status" value="1"/>
</dbReference>
<dbReference type="EC" id="2.7.13.3" evidence="2"/>
<evidence type="ECO:0000256" key="1">
    <source>
        <dbReference type="ARBA" id="ARBA00000085"/>
    </source>
</evidence>
<evidence type="ECO:0000256" key="2">
    <source>
        <dbReference type="ARBA" id="ARBA00012438"/>
    </source>
</evidence>
<keyword evidence="3" id="KW-0597">Phosphoprotein</keyword>
<dbReference type="SMART" id="SM00387">
    <property type="entry name" value="HATPase_c"/>
    <property type="match status" value="2"/>
</dbReference>
<accession>A0ABP8LGQ9</accession>
<comment type="catalytic activity">
    <reaction evidence="1">
        <text>ATP + protein L-histidine = ADP + protein N-phospho-L-histidine.</text>
        <dbReference type="EC" id="2.7.13.3"/>
    </reaction>
</comment>
<keyword evidence="10" id="KW-1185">Reference proteome</keyword>
<dbReference type="Gene3D" id="3.30.565.10">
    <property type="entry name" value="Histidine kinase-like ATPase, C-terminal domain"/>
    <property type="match status" value="2"/>
</dbReference>
<dbReference type="PANTHER" id="PTHR43711">
    <property type="entry name" value="TWO-COMPONENT HISTIDINE KINASE"/>
    <property type="match status" value="1"/>
</dbReference>
<dbReference type="Proteomes" id="UP001500552">
    <property type="component" value="Unassembled WGS sequence"/>
</dbReference>
<dbReference type="CDD" id="cd00075">
    <property type="entry name" value="HATPase"/>
    <property type="match status" value="1"/>
</dbReference>
<sequence>MSRSILKINIANELDVVLAYKRAMQLSERLGLAQVNQTKFATAVSEICRNVVEYVGSGSIQFCLMEEAGANYLEAMITDRGRGIGNLDHILSKAAHAPTGRGSGIINSKKLVDSFYIESDFEKGTRVMLRKRLPSLAPNVSKQLLDNWVVEFDQELNISPYAEIKKQNMQLLEVLEQLGIRNTEAEQQLQEIRRLNARLQQSNDEINMLLQDRNRKNTQLHLVNENLDAFAHTVSHDLRAPLQNIYGIAMALEACIDAEQPEEALLVLPLLRQQAQKMDRLITGILAYSLAGRQSIQKNQVDLYTLLHQVVSSFKLPAGFKVHIPQELPVLHTEEIFLFQVFSNIIGNSIKHHDKPAEAQVYIACEVKEDFILFTVQDNGPGIPPHKQQEVLHLYEADSKTPRPFSSGLGLSIVKKIIQVKDCKLWIESEGRGSRFHFTWPTNEIVPENSI</sequence>
<dbReference type="RefSeq" id="WP_345157821.1">
    <property type="nucleotide sequence ID" value="NZ_BAABHC010000005.1"/>
</dbReference>
<dbReference type="Pfam" id="PF13581">
    <property type="entry name" value="HATPase_c_2"/>
    <property type="match status" value="1"/>
</dbReference>
<dbReference type="Pfam" id="PF00512">
    <property type="entry name" value="HisKA"/>
    <property type="match status" value="1"/>
</dbReference>
<keyword evidence="5" id="KW-0418">Kinase</keyword>
<reference evidence="10" key="1">
    <citation type="journal article" date="2019" name="Int. J. Syst. Evol. Microbiol.">
        <title>The Global Catalogue of Microorganisms (GCM) 10K type strain sequencing project: providing services to taxonomists for standard genome sequencing and annotation.</title>
        <authorList>
            <consortium name="The Broad Institute Genomics Platform"/>
            <consortium name="The Broad Institute Genome Sequencing Center for Infectious Disease"/>
            <person name="Wu L."/>
            <person name="Ma J."/>
        </authorList>
    </citation>
    <scope>NUCLEOTIDE SEQUENCE [LARGE SCALE GENOMIC DNA]</scope>
    <source>
        <strain evidence="10">JCM 17926</strain>
    </source>
</reference>
<comment type="caution">
    <text evidence="9">The sequence shown here is derived from an EMBL/GenBank/DDBJ whole genome shotgun (WGS) entry which is preliminary data.</text>
</comment>
<evidence type="ECO:0000256" key="7">
    <source>
        <dbReference type="SAM" id="Coils"/>
    </source>
</evidence>
<dbReference type="InterPro" id="IPR050736">
    <property type="entry name" value="Sensor_HK_Regulatory"/>
</dbReference>
<dbReference type="InterPro" id="IPR003661">
    <property type="entry name" value="HisK_dim/P_dom"/>
</dbReference>
<dbReference type="InterPro" id="IPR036890">
    <property type="entry name" value="HATPase_C_sf"/>
</dbReference>
<evidence type="ECO:0000313" key="10">
    <source>
        <dbReference type="Proteomes" id="UP001500552"/>
    </source>
</evidence>
<dbReference type="PRINTS" id="PR00344">
    <property type="entry name" value="BCTRLSENSOR"/>
</dbReference>
<dbReference type="CDD" id="cd00082">
    <property type="entry name" value="HisKA"/>
    <property type="match status" value="1"/>
</dbReference>
<evidence type="ECO:0000256" key="5">
    <source>
        <dbReference type="ARBA" id="ARBA00022777"/>
    </source>
</evidence>
<dbReference type="Gene3D" id="1.10.287.130">
    <property type="match status" value="1"/>
</dbReference>
<name>A0ABP8LGQ9_9BACT</name>
<keyword evidence="6" id="KW-0902">Two-component regulatory system</keyword>
<feature type="coiled-coil region" evidence="7">
    <location>
        <begin position="168"/>
        <end position="219"/>
    </location>
</feature>
<dbReference type="InterPro" id="IPR003594">
    <property type="entry name" value="HATPase_dom"/>
</dbReference>
<feature type="domain" description="Histidine kinase" evidence="8">
    <location>
        <begin position="233"/>
        <end position="444"/>
    </location>
</feature>
<dbReference type="InterPro" id="IPR004358">
    <property type="entry name" value="Sig_transdc_His_kin-like_C"/>
</dbReference>